<dbReference type="EMBL" id="OENF01000038">
    <property type="protein sequence ID" value="SOS75118.1"/>
    <property type="molecule type" value="Genomic_DNA"/>
</dbReference>
<organism evidence="2 3">
    <name type="scientific">Tenacibaculum piscium</name>
    <dbReference type="NCBI Taxonomy" id="1458515"/>
    <lineage>
        <taxon>Bacteria</taxon>
        <taxon>Pseudomonadati</taxon>
        <taxon>Bacteroidota</taxon>
        <taxon>Flavobacteriia</taxon>
        <taxon>Flavobacteriales</taxon>
        <taxon>Flavobacteriaceae</taxon>
        <taxon>Tenacibaculum</taxon>
    </lineage>
</organism>
<keyword evidence="3" id="KW-1185">Reference proteome</keyword>
<dbReference type="InterPro" id="IPR025665">
    <property type="entry name" value="Beta-barrel_OMP_2"/>
</dbReference>
<dbReference type="RefSeq" id="WP_193700519.1">
    <property type="nucleotide sequence ID" value="NZ_WXXZ01000003.1"/>
</dbReference>
<dbReference type="Proteomes" id="UP000234211">
    <property type="component" value="Unassembled WGS sequence"/>
</dbReference>
<dbReference type="AlphaFoldDB" id="A0A2H1YI12"/>
<accession>A0A2H1YI12</accession>
<protein>
    <recommendedName>
        <fullName evidence="1">Outer membrane protein beta-barrel domain-containing protein</fullName>
    </recommendedName>
</protein>
<evidence type="ECO:0000313" key="2">
    <source>
        <dbReference type="EMBL" id="SOS75118.1"/>
    </source>
</evidence>
<feature type="domain" description="Outer membrane protein beta-barrel" evidence="1">
    <location>
        <begin position="2"/>
        <end position="187"/>
    </location>
</feature>
<name>A0A2H1YI12_9FLAO</name>
<gene>
    <name evidence="2" type="ORF">TNO020_430124</name>
</gene>
<dbReference type="Pfam" id="PF13568">
    <property type="entry name" value="OMP_b-brl_2"/>
    <property type="match status" value="1"/>
</dbReference>
<sequence length="211" mass="24121">MFSQKDSLQIGDSYWEDQLYLNISFTALTNQPQKLDKKLHKSGFSFGFSAGYIRDIPVVKSGKIAIGIGLGYGFDSFNHSLKVIEGDPTGFKIDKNISTNKLKIHNIEIPIQFRLRTSTQNSYAFWRLYTGIKFSYNLKNTFSYMESDSEISLSNLAEYHTFQTGLTLSAGYKTFNFHAYYGITPILKNTYLHAHKIKTNIVRIGLSFYLL</sequence>
<proteinExistence type="predicted"/>
<reference evidence="3" key="1">
    <citation type="submission" date="2017-11" db="EMBL/GenBank/DDBJ databases">
        <authorList>
            <person name="Duchaud E."/>
        </authorList>
    </citation>
    <scope>NUCLEOTIDE SEQUENCE [LARGE SCALE GENOMIC DNA]</scope>
    <source>
        <strain evidence="3">Tenacibaculum sp. TNO020</strain>
    </source>
</reference>
<evidence type="ECO:0000259" key="1">
    <source>
        <dbReference type="Pfam" id="PF13568"/>
    </source>
</evidence>
<evidence type="ECO:0000313" key="3">
    <source>
        <dbReference type="Proteomes" id="UP000234211"/>
    </source>
</evidence>